<dbReference type="RefSeq" id="XP_029242316.1">
    <property type="nucleotide sequence ID" value="XM_029377836.1"/>
</dbReference>
<feature type="transmembrane region" description="Helical" evidence="6">
    <location>
        <begin position="261"/>
        <end position="283"/>
    </location>
</feature>
<evidence type="ECO:0000256" key="4">
    <source>
        <dbReference type="ARBA" id="ARBA00023136"/>
    </source>
</evidence>
<evidence type="ECO:0000313" key="8">
    <source>
        <dbReference type="Proteomes" id="UP000283634"/>
    </source>
</evidence>
<dbReference type="PANTHER" id="PTHR10414:SF68">
    <property type="entry name" value="ETHANOLAMINE PHOSPHOTRANSFERASE"/>
    <property type="match status" value="1"/>
</dbReference>
<dbReference type="GO" id="GO:0016020">
    <property type="term" value="C:membrane"/>
    <property type="evidence" value="ECO:0007669"/>
    <property type="project" value="UniProtKB-SubCell"/>
</dbReference>
<dbReference type="InterPro" id="IPR048254">
    <property type="entry name" value="CDP_ALCOHOL_P_TRANSF_CS"/>
</dbReference>
<dbReference type="Gene3D" id="1.20.120.1760">
    <property type="match status" value="1"/>
</dbReference>
<keyword evidence="6" id="KW-0812">Transmembrane</keyword>
<feature type="transmembrane region" description="Helical" evidence="6">
    <location>
        <begin position="363"/>
        <end position="390"/>
    </location>
</feature>
<dbReference type="Proteomes" id="UP000283634">
    <property type="component" value="Unassembled WGS sequence"/>
</dbReference>
<keyword evidence="3 5" id="KW-0808">Transferase</keyword>
<sequence>MDFLFSLPPQDGTPLVPPQLSYLTEYVLAPFYDFVTCYYPTWWAPNKVTLFGILMTLLSSFLLLTGMPQTTLFEPPYATLRPASLLLGADSKWRNEPGPTPLHPAALRPLWSSVFSSSNWMLFLCGILNGIYCVADNTDGRLARRLKKTSNIGEYLDHGLDCVTSLLSTCVCMSVLGISFSNIALTVVTIALATVFSHTLRYEKHIFIWGNRFISVDEAMVFFCVANWVPIAFPGLSVVTVSPSLLHAVLPEAWAQALLSLRYIEAVMIIYWASQAYVIVGIASNNWKMLFRITTLAVVFNAALLIGVIPYHMEHLMTVGSAGYVWGPFSYVALWIITVAFTSSTIVHTLIYSHCLRLPHVDVTALAGLFFAWFVFLSWPVAGTLISVVWHVAQILFYVRGLQNGDAAKPQKLKAA</sequence>
<evidence type="ECO:0000313" key="7">
    <source>
        <dbReference type="EMBL" id="RNF11684.1"/>
    </source>
</evidence>
<dbReference type="EC" id="2.7.8.1" evidence="7"/>
<feature type="transmembrane region" description="Helical" evidence="6">
    <location>
        <begin position="290"/>
        <end position="309"/>
    </location>
</feature>
<comment type="subcellular location">
    <subcellularLocation>
        <location evidence="1">Membrane</location>
    </subcellularLocation>
</comment>
<evidence type="ECO:0000256" key="2">
    <source>
        <dbReference type="ARBA" id="ARBA00010441"/>
    </source>
</evidence>
<dbReference type="EMBL" id="MKGL01000014">
    <property type="protein sequence ID" value="RNF11684.1"/>
    <property type="molecule type" value="Genomic_DNA"/>
</dbReference>
<organism evidence="7 8">
    <name type="scientific">Trypanosoma rangeli</name>
    <dbReference type="NCBI Taxonomy" id="5698"/>
    <lineage>
        <taxon>Eukaryota</taxon>
        <taxon>Discoba</taxon>
        <taxon>Euglenozoa</taxon>
        <taxon>Kinetoplastea</taxon>
        <taxon>Metakinetoplastina</taxon>
        <taxon>Trypanosomatida</taxon>
        <taxon>Trypanosomatidae</taxon>
        <taxon>Trypanosoma</taxon>
        <taxon>Herpetosoma</taxon>
    </lineage>
</organism>
<feature type="transmembrane region" description="Helical" evidence="6">
    <location>
        <begin position="117"/>
        <end position="135"/>
    </location>
</feature>
<feature type="transmembrane region" description="Helical" evidence="6">
    <location>
        <begin position="48"/>
        <end position="67"/>
    </location>
</feature>
<dbReference type="InterPro" id="IPR000462">
    <property type="entry name" value="CDP-OH_P_trans"/>
</dbReference>
<keyword evidence="8" id="KW-1185">Reference proteome</keyword>
<dbReference type="OrthoDB" id="196717at2759"/>
<dbReference type="GeneID" id="40324700"/>
<dbReference type="PANTHER" id="PTHR10414">
    <property type="entry name" value="ETHANOLAMINEPHOSPHOTRANSFERASE"/>
    <property type="match status" value="1"/>
</dbReference>
<dbReference type="Pfam" id="PF01066">
    <property type="entry name" value="CDP-OH_P_transf"/>
    <property type="match status" value="1"/>
</dbReference>
<comment type="similarity">
    <text evidence="2 5">Belongs to the CDP-alcohol phosphatidyltransferase class-I family.</text>
</comment>
<reference evidence="7 8" key="1">
    <citation type="journal article" date="2018" name="BMC Genomics">
        <title>Genomic comparison of Trypanosoma conorhini and Trypanosoma rangeli to Trypanosoma cruzi strains of high and low virulence.</title>
        <authorList>
            <person name="Bradwell K.R."/>
            <person name="Koparde V.N."/>
            <person name="Matveyev A.V."/>
            <person name="Serrano M.G."/>
            <person name="Alves J.M."/>
            <person name="Parikh H."/>
            <person name="Huang B."/>
            <person name="Lee V."/>
            <person name="Espinosa-Alvarez O."/>
            <person name="Ortiz P.A."/>
            <person name="Costa-Martins A.G."/>
            <person name="Teixeira M.M."/>
            <person name="Buck G.A."/>
        </authorList>
    </citation>
    <scope>NUCLEOTIDE SEQUENCE [LARGE SCALE GENOMIC DNA]</scope>
    <source>
        <strain evidence="7 8">AM80</strain>
    </source>
</reference>
<feature type="transmembrane region" description="Helical" evidence="6">
    <location>
        <begin position="220"/>
        <end position="241"/>
    </location>
</feature>
<protein>
    <submittedName>
        <fullName evidence="7">Putative ethanolamine phosphotransferase</fullName>
        <ecNumber evidence="7">2.7.8.1</ecNumber>
    </submittedName>
</protein>
<keyword evidence="6" id="KW-1133">Transmembrane helix</keyword>
<evidence type="ECO:0000256" key="1">
    <source>
        <dbReference type="ARBA" id="ARBA00004370"/>
    </source>
</evidence>
<dbReference type="GO" id="GO:0004307">
    <property type="term" value="F:ethanolaminephosphotransferase activity"/>
    <property type="evidence" value="ECO:0007669"/>
    <property type="project" value="UniProtKB-EC"/>
</dbReference>
<dbReference type="VEuPathDB" id="TriTrypDB:TRSC58_02170"/>
<dbReference type="PROSITE" id="PS00379">
    <property type="entry name" value="CDP_ALCOHOL_P_TRANSF"/>
    <property type="match status" value="1"/>
</dbReference>
<feature type="transmembrane region" description="Helical" evidence="6">
    <location>
        <begin position="183"/>
        <end position="200"/>
    </location>
</feature>
<feature type="transmembrane region" description="Helical" evidence="6">
    <location>
        <begin position="329"/>
        <end position="351"/>
    </location>
</feature>
<comment type="caution">
    <text evidence="7">The sequence shown here is derived from an EMBL/GenBank/DDBJ whole genome shotgun (WGS) entry which is preliminary data.</text>
</comment>
<dbReference type="InterPro" id="IPR043130">
    <property type="entry name" value="CDP-OH_PTrfase_TM_dom"/>
</dbReference>
<dbReference type="AlphaFoldDB" id="A0A3R7N2B7"/>
<accession>A0A3R7N2B7</accession>
<dbReference type="InterPro" id="IPR014472">
    <property type="entry name" value="CHOPT"/>
</dbReference>
<dbReference type="GO" id="GO:0008654">
    <property type="term" value="P:phospholipid biosynthetic process"/>
    <property type="evidence" value="ECO:0007669"/>
    <property type="project" value="InterPro"/>
</dbReference>
<evidence type="ECO:0000256" key="6">
    <source>
        <dbReference type="SAM" id="Phobius"/>
    </source>
</evidence>
<proteinExistence type="inferred from homology"/>
<keyword evidence="4 6" id="KW-0472">Membrane</keyword>
<evidence type="ECO:0000256" key="3">
    <source>
        <dbReference type="ARBA" id="ARBA00022679"/>
    </source>
</evidence>
<evidence type="ECO:0000256" key="5">
    <source>
        <dbReference type="RuleBase" id="RU003750"/>
    </source>
</evidence>
<gene>
    <name evidence="7" type="ORF">TraAM80_00767</name>
</gene>
<dbReference type="OMA" id="CVADNTD"/>
<name>A0A3R7N2B7_TRYRA</name>